<accession>A0A1X6Z998</accession>
<dbReference type="SMART" id="SM00935">
    <property type="entry name" value="OmpH"/>
    <property type="match status" value="1"/>
</dbReference>
<feature type="chain" id="PRO_5012710725" evidence="3">
    <location>
        <begin position="33"/>
        <end position="263"/>
    </location>
</feature>
<feature type="coiled-coil region" evidence="1">
    <location>
        <begin position="59"/>
        <end position="97"/>
    </location>
</feature>
<dbReference type="SUPFAM" id="SSF111384">
    <property type="entry name" value="OmpH-like"/>
    <property type="match status" value="1"/>
</dbReference>
<dbReference type="Gene3D" id="3.30.910.20">
    <property type="entry name" value="Skp domain"/>
    <property type="match status" value="1"/>
</dbReference>
<dbReference type="Proteomes" id="UP000193963">
    <property type="component" value="Unassembled WGS sequence"/>
</dbReference>
<dbReference type="RefSeq" id="WP_232618250.1">
    <property type="nucleotide sequence ID" value="NZ_FWFN01000004.1"/>
</dbReference>
<dbReference type="InterPro" id="IPR024930">
    <property type="entry name" value="Skp_dom_sf"/>
</dbReference>
<dbReference type="GO" id="GO:0051082">
    <property type="term" value="F:unfolded protein binding"/>
    <property type="evidence" value="ECO:0007669"/>
    <property type="project" value="InterPro"/>
</dbReference>
<evidence type="ECO:0000256" key="3">
    <source>
        <dbReference type="SAM" id="SignalP"/>
    </source>
</evidence>
<evidence type="ECO:0000256" key="2">
    <source>
        <dbReference type="SAM" id="MobiDB-lite"/>
    </source>
</evidence>
<keyword evidence="1" id="KW-0175">Coiled coil</keyword>
<evidence type="ECO:0000313" key="4">
    <source>
        <dbReference type="EMBL" id="SLN44069.1"/>
    </source>
</evidence>
<dbReference type="AlphaFoldDB" id="A0A1X6Z998"/>
<proteinExistence type="predicted"/>
<keyword evidence="5" id="KW-1185">Reference proteome</keyword>
<feature type="region of interest" description="Disordered" evidence="2">
    <location>
        <begin position="190"/>
        <end position="263"/>
    </location>
</feature>
<gene>
    <name evidence="4" type="ORF">PSM7751_02004</name>
</gene>
<reference evidence="4 5" key="1">
    <citation type="submission" date="2017-03" db="EMBL/GenBank/DDBJ databases">
        <authorList>
            <person name="Afonso C.L."/>
            <person name="Miller P.J."/>
            <person name="Scott M.A."/>
            <person name="Spackman E."/>
            <person name="Goraichik I."/>
            <person name="Dimitrov K.M."/>
            <person name="Suarez D.L."/>
            <person name="Swayne D.E."/>
        </authorList>
    </citation>
    <scope>NUCLEOTIDE SEQUENCE [LARGE SCALE GENOMIC DNA]</scope>
    <source>
        <strain evidence="4 5">CECT 7751</strain>
    </source>
</reference>
<dbReference type="Pfam" id="PF03938">
    <property type="entry name" value="OmpH"/>
    <property type="match status" value="1"/>
</dbReference>
<dbReference type="EMBL" id="FWFN01000004">
    <property type="protein sequence ID" value="SLN44069.1"/>
    <property type="molecule type" value="Genomic_DNA"/>
</dbReference>
<evidence type="ECO:0000313" key="5">
    <source>
        <dbReference type="Proteomes" id="UP000193963"/>
    </source>
</evidence>
<evidence type="ECO:0000256" key="1">
    <source>
        <dbReference type="SAM" id="Coils"/>
    </source>
</evidence>
<keyword evidence="3" id="KW-0732">Signal</keyword>
<protein>
    <submittedName>
        <fullName evidence="4">Outer membrane protein (OmpH-like)</fullName>
    </submittedName>
</protein>
<dbReference type="InterPro" id="IPR005632">
    <property type="entry name" value="Chaperone_Skp"/>
</dbReference>
<sequence length="263" mass="28149">MTAFSTFFGAPVRLALAGALAFSLLGAAPSMAQGQAPQQLRSPVLVIDSERLFSESDYAQQLAEELEARAAEIAAENRRIEAELAEEERTLTERRAEMDPQAFRELADAFDEKVIRIRRERDLEAQGLGEDSEAVRREFLVSVEPVLDRLMQEAGTAVILERRTVFVTREAVDVTDEAIRRIDAALLSRAEDGADTDTETDPAAGIGAEPPQQSGAAPEGPTEGALTGGSLTEEGLAEGVTAPDSDVLPEVPEQAPEGTTSGD</sequence>
<name>A0A1X6Z998_9RHOB</name>
<feature type="signal peptide" evidence="3">
    <location>
        <begin position="1"/>
        <end position="32"/>
    </location>
</feature>
<organism evidence="4 5">
    <name type="scientific">Pseudooceanicola marinus</name>
    <dbReference type="NCBI Taxonomy" id="396013"/>
    <lineage>
        <taxon>Bacteria</taxon>
        <taxon>Pseudomonadati</taxon>
        <taxon>Pseudomonadota</taxon>
        <taxon>Alphaproteobacteria</taxon>
        <taxon>Rhodobacterales</taxon>
        <taxon>Paracoccaceae</taxon>
        <taxon>Pseudooceanicola</taxon>
    </lineage>
</organism>